<keyword evidence="2" id="KW-1185">Reference proteome</keyword>
<dbReference type="EMBL" id="JAYDYW010000017">
    <property type="protein sequence ID" value="MEE1676003.1"/>
    <property type="molecule type" value="Genomic_DNA"/>
</dbReference>
<name>A0ABU7G9C1_9ALTE</name>
<dbReference type="RefSeq" id="WP_329776750.1">
    <property type="nucleotide sequence ID" value="NZ_JAYDYW010000017.1"/>
</dbReference>
<gene>
    <name evidence="1" type="ORF">SNR37_001330</name>
</gene>
<evidence type="ECO:0008006" key="3">
    <source>
        <dbReference type="Google" id="ProtNLM"/>
    </source>
</evidence>
<reference evidence="2" key="1">
    <citation type="submission" date="2023-07" db="EMBL/GenBank/DDBJ databases">
        <title>Draft genome sequence of Agarivorans aestuarii strain ZMCS4, a CAZymes producing bacteria isolated from the marine brown algae Clodostephus spongiosus.</title>
        <authorList>
            <person name="Lorente B."/>
            <person name="Cabral C."/>
            <person name="Frias J."/>
            <person name="Faria J."/>
            <person name="Toubarro D."/>
        </authorList>
    </citation>
    <scope>NUCLEOTIDE SEQUENCE [LARGE SCALE GENOMIC DNA]</scope>
    <source>
        <strain evidence="2">ZMCS4</strain>
    </source>
</reference>
<sequence length="96" mass="10930">MILQTWQKRLTWLLILSVSLFVLAWAEHQVERLDPEHSELHCQLCFNLEKLATAIVSSVALIVLLKRSHVFVRTVYLYTSQHAPAASARSPPSMSC</sequence>
<protein>
    <recommendedName>
        <fullName evidence="3">Disulfide bond formation protein B</fullName>
    </recommendedName>
</protein>
<evidence type="ECO:0000313" key="2">
    <source>
        <dbReference type="Proteomes" id="UP001310248"/>
    </source>
</evidence>
<accession>A0ABU7G9C1</accession>
<comment type="caution">
    <text evidence="1">The sequence shown here is derived from an EMBL/GenBank/DDBJ whole genome shotgun (WGS) entry which is preliminary data.</text>
</comment>
<organism evidence="1 2">
    <name type="scientific">Agarivorans aestuarii</name>
    <dbReference type="NCBI Taxonomy" id="1563703"/>
    <lineage>
        <taxon>Bacteria</taxon>
        <taxon>Pseudomonadati</taxon>
        <taxon>Pseudomonadota</taxon>
        <taxon>Gammaproteobacteria</taxon>
        <taxon>Alteromonadales</taxon>
        <taxon>Alteromonadaceae</taxon>
        <taxon>Agarivorans</taxon>
    </lineage>
</organism>
<proteinExistence type="predicted"/>
<dbReference type="Proteomes" id="UP001310248">
    <property type="component" value="Unassembled WGS sequence"/>
</dbReference>
<evidence type="ECO:0000313" key="1">
    <source>
        <dbReference type="EMBL" id="MEE1676003.1"/>
    </source>
</evidence>